<dbReference type="SUPFAM" id="SSF54631">
    <property type="entry name" value="CBS-domain pair"/>
    <property type="match status" value="1"/>
</dbReference>
<protein>
    <submittedName>
        <fullName evidence="4">Cyclic nucleotide-binding/CBS domain-containing protein</fullName>
    </submittedName>
</protein>
<dbReference type="PANTHER" id="PTHR43080">
    <property type="entry name" value="CBS DOMAIN-CONTAINING PROTEIN CBSX3, MITOCHONDRIAL"/>
    <property type="match status" value="1"/>
</dbReference>
<keyword evidence="1 2" id="KW-0129">CBS domain</keyword>
<feature type="domain" description="CBS" evidence="3">
    <location>
        <begin position="10"/>
        <end position="67"/>
    </location>
</feature>
<keyword evidence="5" id="KW-1185">Reference proteome</keyword>
<gene>
    <name evidence="4" type="ORF">ACFR9U_06950</name>
</gene>
<evidence type="ECO:0000256" key="2">
    <source>
        <dbReference type="PROSITE-ProRule" id="PRU00703"/>
    </source>
</evidence>
<evidence type="ECO:0000259" key="3">
    <source>
        <dbReference type="PROSITE" id="PS51371"/>
    </source>
</evidence>
<name>A0ABD6C959_9EURY</name>
<dbReference type="AlphaFoldDB" id="A0ABD6C959"/>
<dbReference type="InterPro" id="IPR051257">
    <property type="entry name" value="Diverse_CBS-Domain"/>
</dbReference>
<dbReference type="InterPro" id="IPR000644">
    <property type="entry name" value="CBS_dom"/>
</dbReference>
<dbReference type="RefSeq" id="WP_247379133.1">
    <property type="nucleotide sequence ID" value="NZ_JALLGV010000007.1"/>
</dbReference>
<reference evidence="4 5" key="1">
    <citation type="journal article" date="2019" name="Int. J. Syst. Evol. Microbiol.">
        <title>The Global Catalogue of Microorganisms (GCM) 10K type strain sequencing project: providing services to taxonomists for standard genome sequencing and annotation.</title>
        <authorList>
            <consortium name="The Broad Institute Genomics Platform"/>
            <consortium name="The Broad Institute Genome Sequencing Center for Infectious Disease"/>
            <person name="Wu L."/>
            <person name="Ma J."/>
        </authorList>
    </citation>
    <scope>NUCLEOTIDE SEQUENCE [LARGE SCALE GENOMIC DNA]</scope>
    <source>
        <strain evidence="4 5">CGMCC 1.12125</strain>
    </source>
</reference>
<dbReference type="EMBL" id="JBHUDJ010000002">
    <property type="protein sequence ID" value="MFD1586716.1"/>
    <property type="molecule type" value="Genomic_DNA"/>
</dbReference>
<feature type="domain" description="CBS" evidence="3">
    <location>
        <begin position="76"/>
        <end position="131"/>
    </location>
</feature>
<sequence>MIDIPVANVMTRGVETITGEETAAGVARRFAERQLGSLVVVDPDSGTLTGIVTESDVIQQVAANGDMETVPVSTFMSAPVVTIESTEPIHAAADLMKRHSIRRLPVVDGGQLVGIVTTTNLTHYLPKLRNTILRERGTNQNR</sequence>
<dbReference type="Proteomes" id="UP001597119">
    <property type="component" value="Unassembled WGS sequence"/>
</dbReference>
<organism evidence="4 5">
    <name type="scientific">Halorientalis brevis</name>
    <dbReference type="NCBI Taxonomy" id="1126241"/>
    <lineage>
        <taxon>Archaea</taxon>
        <taxon>Methanobacteriati</taxon>
        <taxon>Methanobacteriota</taxon>
        <taxon>Stenosarchaea group</taxon>
        <taxon>Halobacteria</taxon>
        <taxon>Halobacteriales</taxon>
        <taxon>Haloarculaceae</taxon>
        <taxon>Halorientalis</taxon>
    </lineage>
</organism>
<dbReference type="Pfam" id="PF00571">
    <property type="entry name" value="CBS"/>
    <property type="match status" value="2"/>
</dbReference>
<evidence type="ECO:0000313" key="4">
    <source>
        <dbReference type="EMBL" id="MFD1586716.1"/>
    </source>
</evidence>
<accession>A0ABD6C959</accession>
<dbReference type="PANTHER" id="PTHR43080:SF2">
    <property type="entry name" value="CBS DOMAIN-CONTAINING PROTEIN"/>
    <property type="match status" value="1"/>
</dbReference>
<proteinExistence type="predicted"/>
<comment type="caution">
    <text evidence="4">The sequence shown here is derived from an EMBL/GenBank/DDBJ whole genome shotgun (WGS) entry which is preliminary data.</text>
</comment>
<evidence type="ECO:0000313" key="5">
    <source>
        <dbReference type="Proteomes" id="UP001597119"/>
    </source>
</evidence>
<dbReference type="SMART" id="SM00116">
    <property type="entry name" value="CBS"/>
    <property type="match status" value="2"/>
</dbReference>
<dbReference type="PROSITE" id="PS51371">
    <property type="entry name" value="CBS"/>
    <property type="match status" value="2"/>
</dbReference>
<dbReference type="InterPro" id="IPR046342">
    <property type="entry name" value="CBS_dom_sf"/>
</dbReference>
<evidence type="ECO:0000256" key="1">
    <source>
        <dbReference type="ARBA" id="ARBA00023122"/>
    </source>
</evidence>
<dbReference type="Gene3D" id="3.10.580.10">
    <property type="entry name" value="CBS-domain"/>
    <property type="match status" value="1"/>
</dbReference>